<dbReference type="NCBIfam" id="TIGR00177">
    <property type="entry name" value="molyb_syn"/>
    <property type="match status" value="1"/>
</dbReference>
<evidence type="ECO:0000256" key="1">
    <source>
        <dbReference type="ARBA" id="ARBA00002901"/>
    </source>
</evidence>
<comment type="similarity">
    <text evidence="3 6">Belongs to the MoeA family.</text>
</comment>
<keyword evidence="6" id="KW-0500">Molybdenum</keyword>
<evidence type="ECO:0000313" key="8">
    <source>
        <dbReference type="Proteomes" id="UP000502179"/>
    </source>
</evidence>
<comment type="cofactor">
    <cofactor evidence="6">
        <name>Mg(2+)</name>
        <dbReference type="ChEBI" id="CHEBI:18420"/>
    </cofactor>
</comment>
<dbReference type="GO" id="GO:0005829">
    <property type="term" value="C:cytosol"/>
    <property type="evidence" value="ECO:0007669"/>
    <property type="project" value="TreeGrafter"/>
</dbReference>
<dbReference type="NCBIfam" id="NF011068">
    <property type="entry name" value="PRK14498.1"/>
    <property type="match status" value="1"/>
</dbReference>
<dbReference type="InterPro" id="IPR005111">
    <property type="entry name" value="MoeA_C_domain_IV"/>
</dbReference>
<dbReference type="EMBL" id="CP048877">
    <property type="protein sequence ID" value="QIJ71101.1"/>
    <property type="molecule type" value="Genomic_DNA"/>
</dbReference>
<dbReference type="InterPro" id="IPR001453">
    <property type="entry name" value="MoaB/Mog_dom"/>
</dbReference>
<dbReference type="InterPro" id="IPR036135">
    <property type="entry name" value="MoeA_linker/N_sf"/>
</dbReference>
<dbReference type="GO" id="GO:0061599">
    <property type="term" value="F:molybdopterin molybdotransferase activity"/>
    <property type="evidence" value="ECO:0007669"/>
    <property type="project" value="UniProtKB-UniRule"/>
</dbReference>
<sequence length="639" mass="69879">MKERRIYLRMKSLDEARNLFLRALPDRKILKTEEIPVSEARGRVTADPIFARLSSPPFNAAAMDGVAVRAEETFGASETTPLILRLGEEAIFVNTGEPLPSGKNAVIMVEHLHFVDEERVEIRSPAYPWQHVRKVGEDIVSGELLFTEGHRLTPWDLGALLAAGHIRVRVRQRPRVTIIPTGDELLSPEEAQKGLPPGKVIEFNSQMLAAMVEEWGGQAEIWPLVPDDLKALRKTISKAVKTCHLLVIIAGSSAGSRDFTAGLVEEMGELLVHGVTIMPGKPVVLGLIEKTPVMGIPGYPVSAVVAFEVLGRQAIQSLLGTRLPERVRLRAFSGRKIPSRLGIEEFIRVKVGEVSGKRVFLPLKRGAGAITTLTRADGLVRIPADSEGVLAGEGMEVELLRPEKDLGHCILAVGSHDLALELLGQFLRRHYPEMELSSAHVGSLSGLMALRDGLAHLAGSHLFDPQSGTFNLPYIEKYLPQTPVRVVHFASRSQGLIVPPGNPRGIRSLKDVAQKGLTFINRQPGSGTRVLLDYHLQDLGINPGEIKGYDQEETTHLGVAVAVATGQAEVGLGIMAAARALGLDFIPLFEERYDLVVRKEFFESRLFKRLYKILKSPEFAKAVSALGGYGVKEMGDIIL</sequence>
<protein>
    <recommendedName>
        <fullName evidence="6">Molybdopterin molybdenumtransferase</fullName>
        <ecNumber evidence="6">2.10.1.1</ecNumber>
    </recommendedName>
</protein>
<dbReference type="InterPro" id="IPR036425">
    <property type="entry name" value="MoaB/Mog-like_dom_sf"/>
</dbReference>
<comment type="pathway">
    <text evidence="2 6">Cofactor biosynthesis; molybdopterin biosynthesis.</text>
</comment>
<gene>
    <name evidence="7" type="ORF">G4V39_01900</name>
</gene>
<dbReference type="Pfam" id="PF03453">
    <property type="entry name" value="MoeA_N"/>
    <property type="match status" value="1"/>
</dbReference>
<dbReference type="InterPro" id="IPR036688">
    <property type="entry name" value="MoeA_C_domain_IV_sf"/>
</dbReference>
<comment type="catalytic activity">
    <reaction evidence="5">
        <text>adenylyl-molybdopterin + molybdate = Mo-molybdopterin + AMP + H(+)</text>
        <dbReference type="Rhea" id="RHEA:35047"/>
        <dbReference type="ChEBI" id="CHEBI:15378"/>
        <dbReference type="ChEBI" id="CHEBI:36264"/>
        <dbReference type="ChEBI" id="CHEBI:62727"/>
        <dbReference type="ChEBI" id="CHEBI:71302"/>
        <dbReference type="ChEBI" id="CHEBI:456215"/>
        <dbReference type="EC" id="2.10.1.1"/>
    </reaction>
</comment>
<evidence type="ECO:0000256" key="2">
    <source>
        <dbReference type="ARBA" id="ARBA00005046"/>
    </source>
</evidence>
<dbReference type="RefSeq" id="WP_166031323.1">
    <property type="nucleotide sequence ID" value="NZ_CP048877.1"/>
</dbReference>
<dbReference type="Pfam" id="PF12727">
    <property type="entry name" value="PBP_like"/>
    <property type="match status" value="1"/>
</dbReference>
<dbReference type="UniPathway" id="UPA00344"/>
<dbReference type="CDD" id="cd00887">
    <property type="entry name" value="MoeA"/>
    <property type="match status" value="1"/>
</dbReference>
<dbReference type="InterPro" id="IPR024370">
    <property type="entry name" value="PBP_domain"/>
</dbReference>
<keyword evidence="4 6" id="KW-0501">Molybdenum cofactor biosynthesis</keyword>
<keyword evidence="6" id="KW-0479">Metal-binding</keyword>
<evidence type="ECO:0000313" key="7">
    <source>
        <dbReference type="EMBL" id="QIJ71101.1"/>
    </source>
</evidence>
<dbReference type="KEGG" id="tav:G4V39_01900"/>
<dbReference type="PANTHER" id="PTHR10192:SF16">
    <property type="entry name" value="MOLYBDOPTERIN MOLYBDENUMTRANSFERASE"/>
    <property type="match status" value="1"/>
</dbReference>
<dbReference type="InterPro" id="IPR005110">
    <property type="entry name" value="MoeA_linker/N"/>
</dbReference>
<dbReference type="Pfam" id="PF00994">
    <property type="entry name" value="MoCF_biosynth"/>
    <property type="match status" value="1"/>
</dbReference>
<dbReference type="Gene3D" id="2.170.190.11">
    <property type="entry name" value="Molybdopterin biosynthesis moea protein, domain 3"/>
    <property type="match status" value="1"/>
</dbReference>
<dbReference type="SUPFAM" id="SSF53850">
    <property type="entry name" value="Periplasmic binding protein-like II"/>
    <property type="match status" value="1"/>
</dbReference>
<dbReference type="SMART" id="SM00852">
    <property type="entry name" value="MoCF_biosynth"/>
    <property type="match status" value="1"/>
</dbReference>
<dbReference type="SUPFAM" id="SSF63882">
    <property type="entry name" value="MoeA N-terminal region -like"/>
    <property type="match status" value="1"/>
</dbReference>
<keyword evidence="8" id="KW-1185">Reference proteome</keyword>
<dbReference type="EC" id="2.10.1.1" evidence="6"/>
<dbReference type="InterPro" id="IPR038987">
    <property type="entry name" value="MoeA-like"/>
</dbReference>
<evidence type="ECO:0000256" key="5">
    <source>
        <dbReference type="ARBA" id="ARBA00047317"/>
    </source>
</evidence>
<dbReference type="Pfam" id="PF03454">
    <property type="entry name" value="MoeA_C"/>
    <property type="match status" value="1"/>
</dbReference>
<reference evidence="7 8" key="1">
    <citation type="submission" date="2020-02" db="EMBL/GenBank/DDBJ databases">
        <title>Genome analysis of Thermosulfuriphilus ammonigenes ST65T, an anaerobic thermophilic chemolithoautotrophic bacterium isolated from a deep-sea hydrothermal vent.</title>
        <authorList>
            <person name="Slobodkina G."/>
            <person name="Allioux M."/>
            <person name="Merkel A."/>
            <person name="Alain K."/>
            <person name="Jebbar M."/>
            <person name="Slobodkin A."/>
        </authorList>
    </citation>
    <scope>NUCLEOTIDE SEQUENCE [LARGE SCALE GENOMIC DNA]</scope>
    <source>
        <strain evidence="7 8">ST65</strain>
    </source>
</reference>
<keyword evidence="6" id="KW-0808">Transferase</keyword>
<evidence type="ECO:0000256" key="4">
    <source>
        <dbReference type="ARBA" id="ARBA00023150"/>
    </source>
</evidence>
<dbReference type="GO" id="GO:0006777">
    <property type="term" value="P:Mo-molybdopterin cofactor biosynthetic process"/>
    <property type="evidence" value="ECO:0007669"/>
    <property type="project" value="UniProtKB-UniRule"/>
</dbReference>
<dbReference type="PANTHER" id="PTHR10192">
    <property type="entry name" value="MOLYBDOPTERIN BIOSYNTHESIS PROTEIN"/>
    <property type="match status" value="1"/>
</dbReference>
<dbReference type="Proteomes" id="UP000502179">
    <property type="component" value="Chromosome"/>
</dbReference>
<dbReference type="AlphaFoldDB" id="A0A6G7PUA3"/>
<dbReference type="SUPFAM" id="SSF53218">
    <property type="entry name" value="Molybdenum cofactor biosynthesis proteins"/>
    <property type="match status" value="1"/>
</dbReference>
<dbReference type="Gene3D" id="3.40.980.10">
    <property type="entry name" value="MoaB/Mog-like domain"/>
    <property type="match status" value="1"/>
</dbReference>
<name>A0A6G7PUA3_9BACT</name>
<proteinExistence type="inferred from homology"/>
<evidence type="ECO:0000256" key="3">
    <source>
        <dbReference type="ARBA" id="ARBA00010763"/>
    </source>
</evidence>
<dbReference type="SUPFAM" id="SSF63867">
    <property type="entry name" value="MoeA C-terminal domain-like"/>
    <property type="match status" value="1"/>
</dbReference>
<comment type="function">
    <text evidence="1 6">Catalyzes the insertion of molybdate into adenylated molybdopterin with the concomitant release of AMP.</text>
</comment>
<dbReference type="GO" id="GO:0046872">
    <property type="term" value="F:metal ion binding"/>
    <property type="evidence" value="ECO:0007669"/>
    <property type="project" value="UniProtKB-UniRule"/>
</dbReference>
<accession>A0A6G7PUA3</accession>
<keyword evidence="6" id="KW-0460">Magnesium</keyword>
<dbReference type="Gene3D" id="2.40.340.10">
    <property type="entry name" value="MoeA, C-terminal, domain IV"/>
    <property type="match status" value="1"/>
</dbReference>
<organism evidence="7 8">
    <name type="scientific">Thermosulfuriphilus ammonigenes</name>
    <dbReference type="NCBI Taxonomy" id="1936021"/>
    <lineage>
        <taxon>Bacteria</taxon>
        <taxon>Pseudomonadati</taxon>
        <taxon>Thermodesulfobacteriota</taxon>
        <taxon>Thermodesulfobacteria</taxon>
        <taxon>Thermodesulfobacteriales</taxon>
        <taxon>Thermodesulfobacteriaceae</taxon>
        <taxon>Thermosulfuriphilus</taxon>
    </lineage>
</organism>
<evidence type="ECO:0000256" key="6">
    <source>
        <dbReference type="RuleBase" id="RU365090"/>
    </source>
</evidence>
<dbReference type="Gene3D" id="3.90.105.10">
    <property type="entry name" value="Molybdopterin biosynthesis moea protein, domain 2"/>
    <property type="match status" value="1"/>
</dbReference>